<gene>
    <name evidence="2" type="ORF">A2U01_0031392</name>
</gene>
<protein>
    <submittedName>
        <fullName evidence="2">Protein DEK-like</fullName>
    </submittedName>
</protein>
<dbReference type="Proteomes" id="UP000265520">
    <property type="component" value="Unassembled WGS sequence"/>
</dbReference>
<name>A0A392PFN5_9FABA</name>
<comment type="caution">
    <text evidence="2">The sequence shown here is derived from an EMBL/GenBank/DDBJ whole genome shotgun (WGS) entry which is preliminary data.</text>
</comment>
<evidence type="ECO:0000256" key="1">
    <source>
        <dbReference type="SAM" id="MobiDB-lite"/>
    </source>
</evidence>
<dbReference type="AlphaFoldDB" id="A0A392PFN5"/>
<proteinExistence type="predicted"/>
<reference evidence="2 3" key="1">
    <citation type="journal article" date="2018" name="Front. Plant Sci.">
        <title>Red Clover (Trifolium pratense) and Zigzag Clover (T. medium) - A Picture of Genomic Similarities and Differences.</title>
        <authorList>
            <person name="Dluhosova J."/>
            <person name="Istvanek J."/>
            <person name="Nedelnik J."/>
            <person name="Repkova J."/>
        </authorList>
    </citation>
    <scope>NUCLEOTIDE SEQUENCE [LARGE SCALE GENOMIC DNA]</scope>
    <source>
        <strain evidence="3">cv. 10/8</strain>
        <tissue evidence="2">Leaf</tissue>
    </source>
</reference>
<dbReference type="PANTHER" id="PTHR13468">
    <property type="entry name" value="DEK PROTEIN"/>
    <property type="match status" value="1"/>
</dbReference>
<feature type="compositionally biased region" description="Basic residues" evidence="1">
    <location>
        <begin position="1"/>
        <end position="10"/>
    </location>
</feature>
<feature type="compositionally biased region" description="Low complexity" evidence="1">
    <location>
        <begin position="39"/>
        <end position="53"/>
    </location>
</feature>
<dbReference type="PANTHER" id="PTHR13468:SF22">
    <property type="entry name" value="DEK DOMAIN-CONTAINING CHROMATIN-ASSOCIATED PROTEIN 3"/>
    <property type="match status" value="1"/>
</dbReference>
<feature type="non-terminal residue" evidence="2">
    <location>
        <position position="1"/>
    </location>
</feature>
<dbReference type="GO" id="GO:0042393">
    <property type="term" value="F:histone binding"/>
    <property type="evidence" value="ECO:0007669"/>
    <property type="project" value="TreeGrafter"/>
</dbReference>
<dbReference type="GO" id="GO:2000779">
    <property type="term" value="P:regulation of double-strand break repair"/>
    <property type="evidence" value="ECO:0007669"/>
    <property type="project" value="TreeGrafter"/>
</dbReference>
<sequence>SRSPPKRTPKKSSNTRPKSDDDIDESPKVFSRKKKNEQGGKQKIPTPTPTKSSSKSKEKTEKVTKGKGKKKEKSSGPSDDQLRNAICDILKEVDFNTVRCWN</sequence>
<dbReference type="GO" id="GO:0003677">
    <property type="term" value="F:DNA binding"/>
    <property type="evidence" value="ECO:0007669"/>
    <property type="project" value="InterPro"/>
</dbReference>
<feature type="compositionally biased region" description="Basic and acidic residues" evidence="1">
    <location>
        <begin position="55"/>
        <end position="64"/>
    </location>
</feature>
<dbReference type="InterPro" id="IPR044198">
    <property type="entry name" value="DEK"/>
</dbReference>
<accession>A0A392PFN5</accession>
<evidence type="ECO:0000313" key="3">
    <source>
        <dbReference type="Proteomes" id="UP000265520"/>
    </source>
</evidence>
<feature type="region of interest" description="Disordered" evidence="1">
    <location>
        <begin position="1"/>
        <end position="83"/>
    </location>
</feature>
<dbReference type="EMBL" id="LXQA010075683">
    <property type="protein sequence ID" value="MCI10299.1"/>
    <property type="molecule type" value="Genomic_DNA"/>
</dbReference>
<dbReference type="Gene3D" id="1.10.10.60">
    <property type="entry name" value="Homeodomain-like"/>
    <property type="match status" value="1"/>
</dbReference>
<organism evidence="2 3">
    <name type="scientific">Trifolium medium</name>
    <dbReference type="NCBI Taxonomy" id="97028"/>
    <lineage>
        <taxon>Eukaryota</taxon>
        <taxon>Viridiplantae</taxon>
        <taxon>Streptophyta</taxon>
        <taxon>Embryophyta</taxon>
        <taxon>Tracheophyta</taxon>
        <taxon>Spermatophyta</taxon>
        <taxon>Magnoliopsida</taxon>
        <taxon>eudicotyledons</taxon>
        <taxon>Gunneridae</taxon>
        <taxon>Pentapetalae</taxon>
        <taxon>rosids</taxon>
        <taxon>fabids</taxon>
        <taxon>Fabales</taxon>
        <taxon>Fabaceae</taxon>
        <taxon>Papilionoideae</taxon>
        <taxon>50 kb inversion clade</taxon>
        <taxon>NPAAA clade</taxon>
        <taxon>Hologalegina</taxon>
        <taxon>IRL clade</taxon>
        <taxon>Trifolieae</taxon>
        <taxon>Trifolium</taxon>
    </lineage>
</organism>
<evidence type="ECO:0000313" key="2">
    <source>
        <dbReference type="EMBL" id="MCI10299.1"/>
    </source>
</evidence>
<dbReference type="GO" id="GO:0005634">
    <property type="term" value="C:nucleus"/>
    <property type="evidence" value="ECO:0007669"/>
    <property type="project" value="TreeGrafter"/>
</dbReference>
<dbReference type="SUPFAM" id="SSF109715">
    <property type="entry name" value="DEK C-terminal domain"/>
    <property type="match status" value="1"/>
</dbReference>
<dbReference type="GO" id="GO:0006325">
    <property type="term" value="P:chromatin organization"/>
    <property type="evidence" value="ECO:0007669"/>
    <property type="project" value="InterPro"/>
</dbReference>
<keyword evidence="3" id="KW-1185">Reference proteome</keyword>